<dbReference type="RefSeq" id="WP_014329110.1">
    <property type="nucleotide sequence ID" value="NZ_BJNI01000032.1"/>
</dbReference>
<gene>
    <name evidence="2" type="ORF">CO661_14595</name>
    <name evidence="1" type="ORF">GHK48_23110</name>
</gene>
<dbReference type="EMBL" id="WISZ01000168">
    <property type="protein sequence ID" value="MQX11080.1"/>
    <property type="molecule type" value="Genomic_DNA"/>
</dbReference>
<dbReference type="GO" id="GO:0016301">
    <property type="term" value="F:kinase activity"/>
    <property type="evidence" value="ECO:0007669"/>
    <property type="project" value="UniProtKB-KW"/>
</dbReference>
<dbReference type="GeneID" id="48973847"/>
<protein>
    <submittedName>
        <fullName evidence="2">Nucleoside-diphosphate kinase</fullName>
    </submittedName>
</protein>
<reference evidence="1" key="3">
    <citation type="submission" date="2019-10" db="EMBL/GenBank/DDBJ databases">
        <authorList>
            <person name="Sugawara M."/>
            <person name="Epstein B."/>
            <person name="Badgley B."/>
            <person name="Unno T."/>
            <person name="Xu L."/>
            <person name="Reese J."/>
            <person name="Gyaneshwar P."/>
            <person name="Denny R."/>
            <person name="Mudege J."/>
            <person name="Bharti A."/>
            <person name="Farmer A."/>
            <person name="May G."/>
            <person name="Woodward J."/>
            <person name="Medigue C."/>
            <person name="Vallenet D."/>
            <person name="Lajus A."/>
            <person name="Rouy Z."/>
            <person name="Martinez-Vaz B."/>
            <person name="Tiffin P."/>
            <person name="Young N."/>
            <person name="Sadowsky M."/>
        </authorList>
    </citation>
    <scope>NUCLEOTIDE SEQUENCE</scope>
    <source>
        <strain evidence="1">USDA205</strain>
    </source>
</reference>
<proteinExistence type="predicted"/>
<evidence type="ECO:0000313" key="1">
    <source>
        <dbReference type="EMBL" id="MQX11080.1"/>
    </source>
</evidence>
<dbReference type="InterPro" id="IPR036953">
    <property type="entry name" value="GreA/GreB_C_sf"/>
</dbReference>
<keyword evidence="2" id="KW-0418">Kinase</keyword>
<accession>A0A2A6LXN9</accession>
<name>A0A2A6LXN9_RHIFR</name>
<organism evidence="2 3">
    <name type="scientific">Rhizobium fredii</name>
    <name type="common">Sinorhizobium fredii</name>
    <dbReference type="NCBI Taxonomy" id="380"/>
    <lineage>
        <taxon>Bacteria</taxon>
        <taxon>Pseudomonadati</taxon>
        <taxon>Pseudomonadota</taxon>
        <taxon>Alphaproteobacteria</taxon>
        <taxon>Hyphomicrobiales</taxon>
        <taxon>Rhizobiaceae</taxon>
        <taxon>Sinorhizobium/Ensifer group</taxon>
        <taxon>Sinorhizobium</taxon>
    </lineage>
</organism>
<sequence>MFISDVCRLTTGDFALLKIMQDRWPSNDDLMRAILQHKLTKAIVMFPQDIPSTIVTRGSHVSHRIEGGTTETDDAMRGLVGLTLSITNPRRLAMLGLAEGQSVILQRPGEAAERITVEKVVYQPEAAEKGRTTAQIVHDLGPHRIEGTAIPFSPDADAPGPSIVGCIRSHGEEVATWEAELAVWENEGGAPERSPGGRSSVRLADAIANEFVV</sequence>
<comment type="caution">
    <text evidence="2">The sequence shown here is derived from an EMBL/GenBank/DDBJ whole genome shotgun (WGS) entry which is preliminary data.</text>
</comment>
<reference evidence="1 4" key="1">
    <citation type="journal article" date="2013" name="Genome Biol.">
        <title>Comparative genomics of the core and accessory genomes of 48 Sinorhizobium strains comprising five genospecies.</title>
        <authorList>
            <person name="Sugawara M."/>
            <person name="Epstein B."/>
            <person name="Badgley B.D."/>
            <person name="Unno T."/>
            <person name="Xu L."/>
            <person name="Reese J."/>
            <person name="Gyaneshwar P."/>
            <person name="Denny R."/>
            <person name="Mudge J."/>
            <person name="Bharti A.K."/>
            <person name="Farmer A.D."/>
            <person name="May G.D."/>
            <person name="Woodward J.E."/>
            <person name="Medigue C."/>
            <person name="Vallenet D."/>
            <person name="Lajus A."/>
            <person name="Rouy Z."/>
            <person name="Martinez-Vaz B."/>
            <person name="Tiffin P."/>
            <person name="Young N.D."/>
            <person name="Sadowsky M.J."/>
        </authorList>
    </citation>
    <scope>NUCLEOTIDE SEQUENCE [LARGE SCALE GENOMIC DNA]</scope>
    <source>
        <strain evidence="1 4">USDA205</strain>
    </source>
</reference>
<dbReference type="Gene3D" id="3.10.50.30">
    <property type="entry name" value="Transcription elongation factor, GreA/GreB, C-terminal domain"/>
    <property type="match status" value="1"/>
</dbReference>
<dbReference type="Proteomes" id="UP000466694">
    <property type="component" value="Unassembled WGS sequence"/>
</dbReference>
<keyword evidence="2" id="KW-0808">Transferase</keyword>
<evidence type="ECO:0000313" key="2">
    <source>
        <dbReference type="EMBL" id="PDT46919.1"/>
    </source>
</evidence>
<dbReference type="GO" id="GO:0032784">
    <property type="term" value="P:regulation of DNA-templated transcription elongation"/>
    <property type="evidence" value="ECO:0007669"/>
    <property type="project" value="InterPro"/>
</dbReference>
<dbReference type="EMBL" id="NWTC01000010">
    <property type="protein sequence ID" value="PDT46919.1"/>
    <property type="molecule type" value="Genomic_DNA"/>
</dbReference>
<reference evidence="2 3" key="2">
    <citation type="submission" date="2017-09" db="EMBL/GenBank/DDBJ databases">
        <title>Comparative genomics of rhizobia isolated from Phaseolus vulgaris in China.</title>
        <authorList>
            <person name="Tong W."/>
        </authorList>
    </citation>
    <scope>NUCLEOTIDE SEQUENCE [LARGE SCALE GENOMIC DNA]</scope>
    <source>
        <strain evidence="2 3">PCH1</strain>
    </source>
</reference>
<dbReference type="Proteomes" id="UP000220353">
    <property type="component" value="Unassembled WGS sequence"/>
</dbReference>
<evidence type="ECO:0000313" key="4">
    <source>
        <dbReference type="Proteomes" id="UP000466694"/>
    </source>
</evidence>
<dbReference type="GO" id="GO:0003677">
    <property type="term" value="F:DNA binding"/>
    <property type="evidence" value="ECO:0007669"/>
    <property type="project" value="InterPro"/>
</dbReference>
<evidence type="ECO:0000313" key="3">
    <source>
        <dbReference type="Proteomes" id="UP000220353"/>
    </source>
</evidence>
<dbReference type="AlphaFoldDB" id="A0A2A6LXN9"/>